<keyword evidence="1" id="KW-0812">Transmembrane</keyword>
<evidence type="ECO:0000313" key="4">
    <source>
        <dbReference type="Proteomes" id="UP000004129"/>
    </source>
</evidence>
<accession>G5GNE8</accession>
<dbReference type="EMBL" id="ACZM01000007">
    <property type="protein sequence ID" value="EHG21485.1"/>
    <property type="molecule type" value="Genomic_DNA"/>
</dbReference>
<dbReference type="AlphaFoldDB" id="G5GNE8"/>
<keyword evidence="4" id="KW-1185">Reference proteome</keyword>
<dbReference type="eggNOG" id="ENOG5030EDT">
    <property type="taxonomic scope" value="Bacteria"/>
</dbReference>
<feature type="domain" description="SMODS and SLOG-associating 2TM effector" evidence="2">
    <location>
        <begin position="7"/>
        <end position="171"/>
    </location>
</feature>
<feature type="transmembrane region" description="Helical" evidence="1">
    <location>
        <begin position="42"/>
        <end position="61"/>
    </location>
</feature>
<organism evidence="3 4">
    <name type="scientific">Selenomonas infelix ATCC 43532</name>
    <dbReference type="NCBI Taxonomy" id="679201"/>
    <lineage>
        <taxon>Bacteria</taxon>
        <taxon>Bacillati</taxon>
        <taxon>Bacillota</taxon>
        <taxon>Negativicutes</taxon>
        <taxon>Selenomonadales</taxon>
        <taxon>Selenomonadaceae</taxon>
        <taxon>Selenomonas</taxon>
    </lineage>
</organism>
<proteinExistence type="predicted"/>
<name>G5GNE8_9FIRM</name>
<evidence type="ECO:0000256" key="1">
    <source>
        <dbReference type="SAM" id="Phobius"/>
    </source>
</evidence>
<evidence type="ECO:0000313" key="3">
    <source>
        <dbReference type="EMBL" id="EHG21485.1"/>
    </source>
</evidence>
<evidence type="ECO:0000259" key="2">
    <source>
        <dbReference type="Pfam" id="PF18186"/>
    </source>
</evidence>
<dbReference type="Proteomes" id="UP000004129">
    <property type="component" value="Unassembled WGS sequence"/>
</dbReference>
<gene>
    <name evidence="3" type="ORF">HMPREF9334_00902</name>
</gene>
<protein>
    <recommendedName>
        <fullName evidence="2">SMODS and SLOG-associating 2TM effector domain-containing protein</fullName>
    </recommendedName>
</protein>
<reference evidence="3 4" key="1">
    <citation type="submission" date="2011-08" db="EMBL/GenBank/DDBJ databases">
        <title>The Genome Sequence of Selenomonas infelix ATCC 43532.</title>
        <authorList>
            <consortium name="The Broad Institute Genome Sequencing Platform"/>
            <person name="Earl A."/>
            <person name="Ward D."/>
            <person name="Feldgarden M."/>
            <person name="Gevers D."/>
            <person name="Izard J."/>
            <person name="Blanton J.M."/>
            <person name="Baranova O.V."/>
            <person name="Dewhirst F.E."/>
            <person name="Young S.K."/>
            <person name="Zeng Q."/>
            <person name="Gargeya S."/>
            <person name="Fitzgerald M."/>
            <person name="Haas B."/>
            <person name="Abouelleil A."/>
            <person name="Alvarado L."/>
            <person name="Arachchi H.M."/>
            <person name="Berlin A."/>
            <person name="Brown A."/>
            <person name="Chapman S.B."/>
            <person name="Chen Z."/>
            <person name="Dunbar C."/>
            <person name="Freedman E."/>
            <person name="Gearin G."/>
            <person name="Gellesch M."/>
            <person name="Goldberg J."/>
            <person name="Griggs A."/>
            <person name="Gujja S."/>
            <person name="Heiman D."/>
            <person name="Howarth C."/>
            <person name="Larson L."/>
            <person name="Lui A."/>
            <person name="MacDonald P.J.P."/>
            <person name="Montmayeur A."/>
            <person name="Murphy C."/>
            <person name="Neiman D."/>
            <person name="Pearson M."/>
            <person name="Priest M."/>
            <person name="Roberts A."/>
            <person name="Saif S."/>
            <person name="Shea T."/>
            <person name="Shenoy N."/>
            <person name="Sisk P."/>
            <person name="Stolte C."/>
            <person name="Sykes S."/>
            <person name="Wortman J."/>
            <person name="Nusbaum C."/>
            <person name="Birren B."/>
        </authorList>
    </citation>
    <scope>NUCLEOTIDE SEQUENCE [LARGE SCALE GENOMIC DNA]</scope>
    <source>
        <strain evidence="3 4">ATCC 43532</strain>
    </source>
</reference>
<dbReference type="PATRIC" id="fig|679201.3.peg.911"/>
<dbReference type="NCBIfam" id="NF033632">
    <property type="entry name" value="SLATT_4"/>
    <property type="match status" value="1"/>
</dbReference>
<dbReference type="InterPro" id="IPR040811">
    <property type="entry name" value="SLATT_4"/>
</dbReference>
<keyword evidence="1" id="KW-1133">Transmembrane helix</keyword>
<dbReference type="HOGENOM" id="CLU_120415_0_0_9"/>
<dbReference type="Pfam" id="PF18186">
    <property type="entry name" value="SLATT_4"/>
    <property type="match status" value="1"/>
</dbReference>
<comment type="caution">
    <text evidence="3">The sequence shown here is derived from an EMBL/GenBank/DDBJ whole genome shotgun (WGS) entry which is preliminary data.</text>
</comment>
<keyword evidence="1" id="KW-0472">Membrane</keyword>
<sequence>MEQYQVLLDVVRQQYASVVWTHKIQEKQADIYFKRYNCLETVNIIFASATSCGIVSTIFFGELCAKIITMFLSFVTLAITAYYKSFDLKSIGYGNKVSANEFLVIRNRLLRIIADIHIHRKSCEEIEEDFSRVMETLDNLYAHAAQTTDDAVKMAMKGLKEREEYTYSNEEIDRFLPSQLRGRIDS</sequence>
<dbReference type="STRING" id="679201.HMPREF9334_00902"/>
<feature type="transmembrane region" description="Helical" evidence="1">
    <location>
        <begin position="67"/>
        <end position="83"/>
    </location>
</feature>